<evidence type="ECO:0000313" key="1">
    <source>
        <dbReference type="EMBL" id="MFD1703081.1"/>
    </source>
</evidence>
<gene>
    <name evidence="1" type="ORF">ACFSCV_08695</name>
</gene>
<comment type="caution">
    <text evidence="1">The sequence shown here is derived from an EMBL/GenBank/DDBJ whole genome shotgun (WGS) entry which is preliminary data.</text>
</comment>
<reference evidence="2" key="1">
    <citation type="journal article" date="2019" name="Int. J. Syst. Evol. Microbiol.">
        <title>The Global Catalogue of Microorganisms (GCM) 10K type strain sequencing project: providing services to taxonomists for standard genome sequencing and annotation.</title>
        <authorList>
            <consortium name="The Broad Institute Genomics Platform"/>
            <consortium name="The Broad Institute Genome Sequencing Center for Infectious Disease"/>
            <person name="Wu L."/>
            <person name="Ma J."/>
        </authorList>
    </citation>
    <scope>NUCLEOTIDE SEQUENCE [LARGE SCALE GENOMIC DNA]</scope>
    <source>
        <strain evidence="2">KCTC 23707</strain>
    </source>
</reference>
<sequence>MPTNAYELFEIEPGRWSYRFGDEPSGETYPSREAAGIAAEQVAARRASAPTAPDDPKE</sequence>
<organism evidence="1 2">
    <name type="scientific">Methylopila henanensis</name>
    <dbReference type="NCBI Taxonomy" id="873516"/>
    <lineage>
        <taxon>Bacteria</taxon>
        <taxon>Pseudomonadati</taxon>
        <taxon>Pseudomonadota</taxon>
        <taxon>Alphaproteobacteria</taxon>
        <taxon>Hyphomicrobiales</taxon>
        <taxon>Methylopilaceae</taxon>
        <taxon>Methylopila</taxon>
    </lineage>
</organism>
<evidence type="ECO:0008006" key="3">
    <source>
        <dbReference type="Google" id="ProtNLM"/>
    </source>
</evidence>
<dbReference type="Proteomes" id="UP001597308">
    <property type="component" value="Unassembled WGS sequence"/>
</dbReference>
<keyword evidence="2" id="KW-1185">Reference proteome</keyword>
<proteinExistence type="predicted"/>
<protein>
    <recommendedName>
        <fullName evidence="3">DUF2188 domain-containing protein</fullName>
    </recommendedName>
</protein>
<dbReference type="EMBL" id="JBHUER010000005">
    <property type="protein sequence ID" value="MFD1703081.1"/>
    <property type="molecule type" value="Genomic_DNA"/>
</dbReference>
<name>A0ABW4K6F3_9HYPH</name>
<evidence type="ECO:0000313" key="2">
    <source>
        <dbReference type="Proteomes" id="UP001597308"/>
    </source>
</evidence>
<accession>A0ABW4K6F3</accession>
<dbReference type="RefSeq" id="WP_378798964.1">
    <property type="nucleotide sequence ID" value="NZ_JBHUER010000005.1"/>
</dbReference>